<name>A0AAD1XNA0_EUPCR</name>
<protein>
    <submittedName>
        <fullName evidence="1">Uncharacterized protein</fullName>
    </submittedName>
</protein>
<dbReference type="EMBL" id="CAMPGE010017316">
    <property type="protein sequence ID" value="CAI2375810.1"/>
    <property type="molecule type" value="Genomic_DNA"/>
</dbReference>
<reference evidence="1" key="1">
    <citation type="submission" date="2023-07" db="EMBL/GenBank/DDBJ databases">
        <authorList>
            <consortium name="AG Swart"/>
            <person name="Singh M."/>
            <person name="Singh A."/>
            <person name="Seah K."/>
            <person name="Emmerich C."/>
        </authorList>
    </citation>
    <scope>NUCLEOTIDE SEQUENCE</scope>
    <source>
        <strain evidence="1">DP1</strain>
    </source>
</reference>
<sequence length="306" mass="35770">MKLVYTKKGLEFRKSLKSEIESEQMGGYTPIQPRKISSRLRLSSFLKEETGQKETGFKLPDFDNVNVELIQTAKGEIKEKPLPLVNELETKEERMSRFHLNDRNSSKLQHILKDIPQTLHKIASKEMILPPKGPLQTSSFLDIIGKVESPSHWRFFKNKQQTMSGFFSPDGRSSPSNLTSTKRRYFSPEATHTSLSPSETKFPFNIEKIFRKHAKKEAQRQVISLALLRHRKMIENSKEIPEISEYHNRLEQELKPALADLDSHKRRLKQRIMKIHKDKYHKEWKSRQVFNRLAMISYPTKKSGEV</sequence>
<proteinExistence type="predicted"/>
<dbReference type="AlphaFoldDB" id="A0AAD1XNA0"/>
<dbReference type="Proteomes" id="UP001295684">
    <property type="component" value="Unassembled WGS sequence"/>
</dbReference>
<accession>A0AAD1XNA0</accession>
<gene>
    <name evidence="1" type="ORF">ECRASSUSDP1_LOCUS17175</name>
</gene>
<organism evidence="1 2">
    <name type="scientific">Euplotes crassus</name>
    <dbReference type="NCBI Taxonomy" id="5936"/>
    <lineage>
        <taxon>Eukaryota</taxon>
        <taxon>Sar</taxon>
        <taxon>Alveolata</taxon>
        <taxon>Ciliophora</taxon>
        <taxon>Intramacronucleata</taxon>
        <taxon>Spirotrichea</taxon>
        <taxon>Hypotrichia</taxon>
        <taxon>Euplotida</taxon>
        <taxon>Euplotidae</taxon>
        <taxon>Moneuplotes</taxon>
    </lineage>
</organism>
<evidence type="ECO:0000313" key="1">
    <source>
        <dbReference type="EMBL" id="CAI2375810.1"/>
    </source>
</evidence>
<comment type="caution">
    <text evidence="1">The sequence shown here is derived from an EMBL/GenBank/DDBJ whole genome shotgun (WGS) entry which is preliminary data.</text>
</comment>
<evidence type="ECO:0000313" key="2">
    <source>
        <dbReference type="Proteomes" id="UP001295684"/>
    </source>
</evidence>
<keyword evidence="2" id="KW-1185">Reference proteome</keyword>